<keyword evidence="5 9" id="KW-0812">Transmembrane</keyword>
<evidence type="ECO:0000256" key="3">
    <source>
        <dbReference type="ARBA" id="ARBA00021718"/>
    </source>
</evidence>
<comment type="similarity">
    <text evidence="2 9">Belongs to the FliQ/MopD/SpaQ family.</text>
</comment>
<dbReference type="GO" id="GO:0044780">
    <property type="term" value="P:bacterial-type flagellum assembly"/>
    <property type="evidence" value="ECO:0007669"/>
    <property type="project" value="InterPro"/>
</dbReference>
<organism evidence="10 11">
    <name type="scientific">Dissulfurirhabdus thermomarina</name>
    <dbReference type="NCBI Taxonomy" id="1765737"/>
    <lineage>
        <taxon>Bacteria</taxon>
        <taxon>Deltaproteobacteria</taxon>
        <taxon>Dissulfurirhabdaceae</taxon>
        <taxon>Dissulfurirhabdus</taxon>
    </lineage>
</organism>
<dbReference type="PIRSF" id="PIRSF004669">
    <property type="entry name" value="FliQ"/>
    <property type="match status" value="1"/>
</dbReference>
<dbReference type="EMBL" id="JAAGRR010000078">
    <property type="protein sequence ID" value="NDY42711.1"/>
    <property type="molecule type" value="Genomic_DNA"/>
</dbReference>
<dbReference type="GO" id="GO:0009425">
    <property type="term" value="C:bacterial-type flagellum basal body"/>
    <property type="evidence" value="ECO:0007669"/>
    <property type="project" value="UniProtKB-SubCell"/>
</dbReference>
<dbReference type="GO" id="GO:0005886">
    <property type="term" value="C:plasma membrane"/>
    <property type="evidence" value="ECO:0007669"/>
    <property type="project" value="UniProtKB-SubCell"/>
</dbReference>
<keyword evidence="6 9" id="KW-1133">Transmembrane helix</keyword>
<evidence type="ECO:0000256" key="7">
    <source>
        <dbReference type="ARBA" id="ARBA00023136"/>
    </source>
</evidence>
<dbReference type="InterPro" id="IPR002191">
    <property type="entry name" value="Bac_export_3"/>
</dbReference>
<dbReference type="InterPro" id="IPR006305">
    <property type="entry name" value="FliQ"/>
</dbReference>
<evidence type="ECO:0000256" key="5">
    <source>
        <dbReference type="ARBA" id="ARBA00022692"/>
    </source>
</evidence>
<protein>
    <recommendedName>
        <fullName evidence="3 9">Flagellar biosynthetic protein FliQ</fullName>
    </recommendedName>
</protein>
<evidence type="ECO:0000256" key="4">
    <source>
        <dbReference type="ARBA" id="ARBA00022475"/>
    </source>
</evidence>
<reference evidence="10 11" key="1">
    <citation type="submission" date="2020-02" db="EMBL/GenBank/DDBJ databases">
        <title>Comparative genomics of sulfur disproportionating microorganisms.</title>
        <authorList>
            <person name="Ward L.M."/>
            <person name="Bertran E."/>
            <person name="Johnston D.T."/>
        </authorList>
    </citation>
    <scope>NUCLEOTIDE SEQUENCE [LARGE SCALE GENOMIC DNA]</scope>
    <source>
        <strain evidence="10 11">DSM 100025</strain>
    </source>
</reference>
<comment type="function">
    <text evidence="9">Role in flagellar biosynthesis.</text>
</comment>
<evidence type="ECO:0000256" key="6">
    <source>
        <dbReference type="ARBA" id="ARBA00022989"/>
    </source>
</evidence>
<dbReference type="RefSeq" id="WP_163298844.1">
    <property type="nucleotide sequence ID" value="NZ_JAAGRR010000078.1"/>
</dbReference>
<sequence>MTQDMAVSLARQAIELTLLLSLPMLGLGLVVGLAVSILQAVTQIQEMTLTFVPKIIAVLVGLLVAFPWIMNKIVDFTRGLVLQIPDLIR</sequence>
<dbReference type="Proteomes" id="UP000469346">
    <property type="component" value="Unassembled WGS sequence"/>
</dbReference>
<proteinExistence type="inferred from homology"/>
<feature type="transmembrane region" description="Helical" evidence="9">
    <location>
        <begin position="20"/>
        <end position="39"/>
    </location>
</feature>
<keyword evidence="11" id="KW-1185">Reference proteome</keyword>
<dbReference type="Pfam" id="PF01313">
    <property type="entry name" value="Bac_export_3"/>
    <property type="match status" value="1"/>
</dbReference>
<name>A0A6N9TN42_DISTH</name>
<evidence type="ECO:0000256" key="8">
    <source>
        <dbReference type="ARBA" id="ARBA00023143"/>
    </source>
</evidence>
<dbReference type="GO" id="GO:0009306">
    <property type="term" value="P:protein secretion"/>
    <property type="evidence" value="ECO:0007669"/>
    <property type="project" value="InterPro"/>
</dbReference>
<evidence type="ECO:0000313" key="10">
    <source>
        <dbReference type="EMBL" id="NDY42711.1"/>
    </source>
</evidence>
<dbReference type="PANTHER" id="PTHR34040">
    <property type="entry name" value="FLAGELLAR BIOSYNTHETIC PROTEIN FLIQ"/>
    <property type="match status" value="1"/>
</dbReference>
<evidence type="ECO:0000256" key="9">
    <source>
        <dbReference type="RuleBase" id="RU364090"/>
    </source>
</evidence>
<comment type="subcellular location">
    <subcellularLocation>
        <location evidence="1 9">Cell membrane</location>
        <topology evidence="1">Multi-pass membrane protein</topology>
    </subcellularLocation>
    <subcellularLocation>
        <location evidence="9">Bacterial flagellum basal body</location>
    </subcellularLocation>
</comment>
<dbReference type="PRINTS" id="PR00952">
    <property type="entry name" value="TYPE3IMQPROT"/>
</dbReference>
<keyword evidence="4 9" id="KW-1003">Cell membrane</keyword>
<keyword evidence="10" id="KW-0282">Flagellum</keyword>
<evidence type="ECO:0000256" key="2">
    <source>
        <dbReference type="ARBA" id="ARBA00006156"/>
    </source>
</evidence>
<gene>
    <name evidence="9 10" type="primary">fliQ</name>
    <name evidence="10" type="ORF">G3N55_07640</name>
</gene>
<feature type="transmembrane region" description="Helical" evidence="9">
    <location>
        <begin position="51"/>
        <end position="70"/>
    </location>
</feature>
<dbReference type="AlphaFoldDB" id="A0A6N9TN42"/>
<comment type="caution">
    <text evidence="10">The sequence shown here is derived from an EMBL/GenBank/DDBJ whole genome shotgun (WGS) entry which is preliminary data.</text>
</comment>
<accession>A0A6N9TN42</accession>
<evidence type="ECO:0000256" key="1">
    <source>
        <dbReference type="ARBA" id="ARBA00004651"/>
    </source>
</evidence>
<keyword evidence="8 9" id="KW-0975">Bacterial flagellum</keyword>
<dbReference type="PANTHER" id="PTHR34040:SF2">
    <property type="entry name" value="FLAGELLAR BIOSYNTHETIC PROTEIN FLIQ"/>
    <property type="match status" value="1"/>
</dbReference>
<evidence type="ECO:0000313" key="11">
    <source>
        <dbReference type="Proteomes" id="UP000469346"/>
    </source>
</evidence>
<keyword evidence="10" id="KW-0969">Cilium</keyword>
<keyword evidence="7 9" id="KW-0472">Membrane</keyword>
<keyword evidence="10" id="KW-0966">Cell projection</keyword>
<dbReference type="NCBIfam" id="TIGR01402">
    <property type="entry name" value="fliQ"/>
    <property type="match status" value="1"/>
</dbReference>